<proteinExistence type="predicted"/>
<dbReference type="InParanoid" id="A0A0D0E636"/>
<reference evidence="3" key="2">
    <citation type="submission" date="2015-01" db="EMBL/GenBank/DDBJ databases">
        <title>Evolutionary Origins and Diversification of the Mycorrhizal Mutualists.</title>
        <authorList>
            <consortium name="DOE Joint Genome Institute"/>
            <consortium name="Mycorrhizal Genomics Consortium"/>
            <person name="Kohler A."/>
            <person name="Kuo A."/>
            <person name="Nagy L.G."/>
            <person name="Floudas D."/>
            <person name="Copeland A."/>
            <person name="Barry K.W."/>
            <person name="Cichocki N."/>
            <person name="Veneault-Fourrey C."/>
            <person name="LaButti K."/>
            <person name="Lindquist E.A."/>
            <person name="Lipzen A."/>
            <person name="Lundell T."/>
            <person name="Morin E."/>
            <person name="Murat C."/>
            <person name="Riley R."/>
            <person name="Ohm R."/>
            <person name="Sun H."/>
            <person name="Tunlid A."/>
            <person name="Henrissat B."/>
            <person name="Grigoriev I.V."/>
            <person name="Hibbett D.S."/>
            <person name="Martin F."/>
        </authorList>
    </citation>
    <scope>NUCLEOTIDE SEQUENCE [LARGE SCALE GENOMIC DNA]</scope>
    <source>
        <strain evidence="3">Ve08.2h10</strain>
    </source>
</reference>
<sequence>MRFRLVVLGISPNLVCWFVWFIILAGDHDQIVRVITSKTNSSTDAAARSARMAFMTETSEGSSKDGRPEWHHSYLAPMGAYRTIDEHSRLAI</sequence>
<keyword evidence="1" id="KW-0812">Transmembrane</keyword>
<evidence type="ECO:0000313" key="2">
    <source>
        <dbReference type="EMBL" id="KIL00342.1"/>
    </source>
</evidence>
<feature type="transmembrane region" description="Helical" evidence="1">
    <location>
        <begin position="6"/>
        <end position="25"/>
    </location>
</feature>
<reference evidence="2 3" key="1">
    <citation type="submission" date="2014-04" db="EMBL/GenBank/DDBJ databases">
        <authorList>
            <consortium name="DOE Joint Genome Institute"/>
            <person name="Kuo A."/>
            <person name="Kohler A."/>
            <person name="Jargeat P."/>
            <person name="Nagy L.G."/>
            <person name="Floudas D."/>
            <person name="Copeland A."/>
            <person name="Barry K.W."/>
            <person name="Cichocki N."/>
            <person name="Veneault-Fourrey C."/>
            <person name="LaButti K."/>
            <person name="Lindquist E.A."/>
            <person name="Lipzen A."/>
            <person name="Lundell T."/>
            <person name="Morin E."/>
            <person name="Murat C."/>
            <person name="Sun H."/>
            <person name="Tunlid A."/>
            <person name="Henrissat B."/>
            <person name="Grigoriev I.V."/>
            <person name="Hibbett D.S."/>
            <person name="Martin F."/>
            <person name="Nordberg H.P."/>
            <person name="Cantor M.N."/>
            <person name="Hua S.X."/>
        </authorList>
    </citation>
    <scope>NUCLEOTIDE SEQUENCE [LARGE SCALE GENOMIC DNA]</scope>
    <source>
        <strain evidence="2 3">Ve08.2h10</strain>
    </source>
</reference>
<evidence type="ECO:0000256" key="1">
    <source>
        <dbReference type="SAM" id="Phobius"/>
    </source>
</evidence>
<protein>
    <submittedName>
        <fullName evidence="2">Uncharacterized protein</fullName>
    </submittedName>
</protein>
<keyword evidence="1" id="KW-0472">Membrane</keyword>
<dbReference type="AlphaFoldDB" id="A0A0D0E636"/>
<dbReference type="Proteomes" id="UP000054538">
    <property type="component" value="Unassembled WGS sequence"/>
</dbReference>
<dbReference type="HOGENOM" id="CLU_2413917_0_0_1"/>
<dbReference type="EMBL" id="KN824836">
    <property type="protein sequence ID" value="KIL00342.1"/>
    <property type="molecule type" value="Genomic_DNA"/>
</dbReference>
<keyword evidence="1" id="KW-1133">Transmembrane helix</keyword>
<name>A0A0D0E636_9AGAM</name>
<evidence type="ECO:0000313" key="3">
    <source>
        <dbReference type="Proteomes" id="UP000054538"/>
    </source>
</evidence>
<keyword evidence="3" id="KW-1185">Reference proteome</keyword>
<organism evidence="2 3">
    <name type="scientific">Paxillus rubicundulus Ve08.2h10</name>
    <dbReference type="NCBI Taxonomy" id="930991"/>
    <lineage>
        <taxon>Eukaryota</taxon>
        <taxon>Fungi</taxon>
        <taxon>Dikarya</taxon>
        <taxon>Basidiomycota</taxon>
        <taxon>Agaricomycotina</taxon>
        <taxon>Agaricomycetes</taxon>
        <taxon>Agaricomycetidae</taxon>
        <taxon>Boletales</taxon>
        <taxon>Paxilineae</taxon>
        <taxon>Paxillaceae</taxon>
        <taxon>Paxillus</taxon>
    </lineage>
</organism>
<accession>A0A0D0E636</accession>
<gene>
    <name evidence="2" type="ORF">PAXRUDRAFT_821801</name>
</gene>